<organism evidence="1 2">
    <name type="scientific">Hymenobacter guriensis</name>
    <dbReference type="NCBI Taxonomy" id="2793065"/>
    <lineage>
        <taxon>Bacteria</taxon>
        <taxon>Pseudomonadati</taxon>
        <taxon>Bacteroidota</taxon>
        <taxon>Cytophagia</taxon>
        <taxon>Cytophagales</taxon>
        <taxon>Hymenobacteraceae</taxon>
        <taxon>Hymenobacter</taxon>
    </lineage>
</organism>
<dbReference type="Proteomes" id="UP000601099">
    <property type="component" value="Unassembled WGS sequence"/>
</dbReference>
<evidence type="ECO:0000313" key="1">
    <source>
        <dbReference type="EMBL" id="MBG8552345.1"/>
    </source>
</evidence>
<dbReference type="RefSeq" id="WP_196953384.1">
    <property type="nucleotide sequence ID" value="NZ_JADWYK010000001.1"/>
</dbReference>
<reference evidence="1 2" key="1">
    <citation type="submission" date="2020-11" db="EMBL/GenBank/DDBJ databases">
        <title>Hymenobacter sp.</title>
        <authorList>
            <person name="Kim M.K."/>
        </authorList>
    </citation>
    <scope>NUCLEOTIDE SEQUENCE [LARGE SCALE GENOMIC DNA]</scope>
    <source>
        <strain evidence="1 2">BT594</strain>
    </source>
</reference>
<dbReference type="EMBL" id="JADWYK010000001">
    <property type="protein sequence ID" value="MBG8552345.1"/>
    <property type="molecule type" value="Genomic_DNA"/>
</dbReference>
<keyword evidence="2" id="KW-1185">Reference proteome</keyword>
<sequence length="87" mass="9887">MNNTEIPISSTLPTSYTSWQECYAAARKAPEWKDDNPYILCTSHSLTSWVAPPVIVRYAKDYIKQQAQQEVESASERLKHTKNGQQG</sequence>
<name>A0ABS0KX51_9BACT</name>
<accession>A0ABS0KX51</accession>
<evidence type="ECO:0000313" key="2">
    <source>
        <dbReference type="Proteomes" id="UP000601099"/>
    </source>
</evidence>
<protein>
    <recommendedName>
        <fullName evidence="3">WW domain-containing protein</fullName>
    </recommendedName>
</protein>
<comment type="caution">
    <text evidence="1">The sequence shown here is derived from an EMBL/GenBank/DDBJ whole genome shotgun (WGS) entry which is preliminary data.</text>
</comment>
<proteinExistence type="predicted"/>
<gene>
    <name evidence="1" type="ORF">I5L79_02245</name>
</gene>
<evidence type="ECO:0008006" key="3">
    <source>
        <dbReference type="Google" id="ProtNLM"/>
    </source>
</evidence>